<comment type="caution">
    <text evidence="2">The sequence shown here is derived from an EMBL/GenBank/DDBJ whole genome shotgun (WGS) entry which is preliminary data.</text>
</comment>
<evidence type="ECO:0000256" key="1">
    <source>
        <dbReference type="SAM" id="MobiDB-lite"/>
    </source>
</evidence>
<sequence>MDAKLNAGQLATGRSGHADSMAGEGDIPFGTAVKYGTDPEKQVAAWDGSAAADVLAGIAQYSVGGDLDNSKYADGDSVTVARKAVMWVKLSDSAADVTRGDKVAVRDDGLFDKAPLTEATNGVYGVEIEDAEFKSAGSAGDVVKVEFNLPSQTTTKQL</sequence>
<proteinExistence type="predicted"/>
<dbReference type="OrthoDB" id="2048587at2"/>
<dbReference type="EMBL" id="SNWX01000006">
    <property type="protein sequence ID" value="TDO92343.1"/>
    <property type="molecule type" value="Genomic_DNA"/>
</dbReference>
<evidence type="ECO:0000313" key="2">
    <source>
        <dbReference type="EMBL" id="TDO92343.1"/>
    </source>
</evidence>
<dbReference type="InterPro" id="IPR054438">
    <property type="entry name" value="Struct_cement_gp24/gp6"/>
</dbReference>
<name>A0A4R6LUH6_9FIRM</name>
<gene>
    <name evidence="2" type="ORF">DFR79_106156</name>
</gene>
<dbReference type="Pfam" id="PF22758">
    <property type="entry name" value="Phage_cement"/>
    <property type="match status" value="1"/>
</dbReference>
<reference evidence="2 3" key="1">
    <citation type="submission" date="2019-03" db="EMBL/GenBank/DDBJ databases">
        <title>Subsurface microbial communities from deep shales in Ohio and West Virginia, USA.</title>
        <authorList>
            <person name="Wrighton K."/>
        </authorList>
    </citation>
    <scope>NUCLEOTIDE SEQUENCE [LARGE SCALE GENOMIC DNA]</scope>
    <source>
        <strain evidence="2 3">MA284_T2</strain>
    </source>
</reference>
<protein>
    <submittedName>
        <fullName evidence="2">Uncharacterized protein</fullName>
    </submittedName>
</protein>
<evidence type="ECO:0000313" key="3">
    <source>
        <dbReference type="Proteomes" id="UP000295064"/>
    </source>
</evidence>
<accession>A0A4R6LUH6</accession>
<feature type="region of interest" description="Disordered" evidence="1">
    <location>
        <begin position="1"/>
        <end position="23"/>
    </location>
</feature>
<organism evidence="2 3">
    <name type="scientific">Halanaerobium saccharolyticum</name>
    <dbReference type="NCBI Taxonomy" id="43595"/>
    <lineage>
        <taxon>Bacteria</taxon>
        <taxon>Bacillati</taxon>
        <taxon>Bacillota</taxon>
        <taxon>Clostridia</taxon>
        <taxon>Halanaerobiales</taxon>
        <taxon>Halanaerobiaceae</taxon>
        <taxon>Halanaerobium</taxon>
    </lineage>
</organism>
<dbReference type="AlphaFoldDB" id="A0A4R6LUH6"/>
<dbReference type="RefSeq" id="WP_133514572.1">
    <property type="nucleotide sequence ID" value="NZ_SNWX01000006.1"/>
</dbReference>
<dbReference type="Proteomes" id="UP000295064">
    <property type="component" value="Unassembled WGS sequence"/>
</dbReference>